<dbReference type="Proteomes" id="UP000463051">
    <property type="component" value="Unassembled WGS sequence"/>
</dbReference>
<feature type="domain" description="SLH" evidence="1">
    <location>
        <begin position="57"/>
        <end position="120"/>
    </location>
</feature>
<proteinExistence type="predicted"/>
<gene>
    <name evidence="2" type="ORF">GJB61_25170</name>
</gene>
<protein>
    <recommendedName>
        <fullName evidence="1">SLH domain-containing protein</fullName>
    </recommendedName>
</protein>
<dbReference type="InterPro" id="IPR051465">
    <property type="entry name" value="Cell_Envelope_Struct_Comp"/>
</dbReference>
<dbReference type="EMBL" id="WJXB01000013">
    <property type="protein sequence ID" value="MRN56269.1"/>
    <property type="molecule type" value="Genomic_DNA"/>
</dbReference>
<comment type="caution">
    <text evidence="2">The sequence shown here is derived from an EMBL/GenBank/DDBJ whole genome shotgun (WGS) entry which is preliminary data.</text>
</comment>
<accession>A0A7X2HA21</accession>
<dbReference type="Pfam" id="PF00395">
    <property type="entry name" value="SLH"/>
    <property type="match status" value="1"/>
</dbReference>
<organism evidence="2 3">
    <name type="scientific">Paenibacillus monticola</name>
    <dbReference type="NCBI Taxonomy" id="2666075"/>
    <lineage>
        <taxon>Bacteria</taxon>
        <taxon>Bacillati</taxon>
        <taxon>Bacillota</taxon>
        <taxon>Bacilli</taxon>
        <taxon>Bacillales</taxon>
        <taxon>Paenibacillaceae</taxon>
        <taxon>Paenibacillus</taxon>
    </lineage>
</organism>
<evidence type="ECO:0000313" key="3">
    <source>
        <dbReference type="Proteomes" id="UP000463051"/>
    </source>
</evidence>
<sequence>MTEARTSEIIVGVPVTAITLNNATLSLTVGQSDTLSATVESTATPVPAGNDSNNVTPTKQFTDIPAGYWAVTAINELISKGILNGMSSTSFEPGRSVTRAEFTAMLVRALQLTKTSDVAFTDVKAGIAQGKSTTIFGATA</sequence>
<reference evidence="2 3" key="1">
    <citation type="submission" date="2019-11" db="EMBL/GenBank/DDBJ databases">
        <title>Paenibacillus monticola sp. nov., a novel PGPR strain isolated from mountain sample in China.</title>
        <authorList>
            <person name="Zhao Q."/>
            <person name="Li H.-P."/>
            <person name="Zhang J.-L."/>
        </authorList>
    </citation>
    <scope>NUCLEOTIDE SEQUENCE [LARGE SCALE GENOMIC DNA]</scope>
    <source>
        <strain evidence="2 3">LC-T2</strain>
    </source>
</reference>
<keyword evidence="3" id="KW-1185">Reference proteome</keyword>
<evidence type="ECO:0000259" key="1">
    <source>
        <dbReference type="PROSITE" id="PS51272"/>
    </source>
</evidence>
<dbReference type="PROSITE" id="PS51272">
    <property type="entry name" value="SLH"/>
    <property type="match status" value="1"/>
</dbReference>
<dbReference type="InterPro" id="IPR001119">
    <property type="entry name" value="SLH_dom"/>
</dbReference>
<dbReference type="PANTHER" id="PTHR43308">
    <property type="entry name" value="OUTER MEMBRANE PROTEIN ALPHA-RELATED"/>
    <property type="match status" value="1"/>
</dbReference>
<name>A0A7X2HA21_9BACL</name>
<dbReference type="AlphaFoldDB" id="A0A7X2HA21"/>
<dbReference type="PANTHER" id="PTHR43308:SF5">
    <property type="entry name" value="S-LAYER PROTEIN _ PEPTIDOGLYCAN ENDO-BETA-N-ACETYLGLUCOSAMINIDASE"/>
    <property type="match status" value="1"/>
</dbReference>
<evidence type="ECO:0000313" key="2">
    <source>
        <dbReference type="EMBL" id="MRN56269.1"/>
    </source>
</evidence>